<dbReference type="Pfam" id="PF03155">
    <property type="entry name" value="Alg6_Alg8"/>
    <property type="match status" value="1"/>
</dbReference>
<evidence type="ECO:0000256" key="3">
    <source>
        <dbReference type="ARBA" id="ARBA00008715"/>
    </source>
</evidence>
<keyword evidence="5 10" id="KW-0808">Transferase</keyword>
<dbReference type="PANTHER" id="PTHR12413">
    <property type="entry name" value="DOLICHYL GLYCOSYLTRANSFERASE"/>
    <property type="match status" value="1"/>
</dbReference>
<keyword evidence="7 10" id="KW-0256">Endoplasmic reticulum</keyword>
<keyword evidence="6 10" id="KW-0812">Transmembrane</keyword>
<name>A0ABQ8J0G5_DERPT</name>
<dbReference type="PANTHER" id="PTHR12413:SF2">
    <property type="entry name" value="DOLICHYL PYROPHOSPHATE GLC1MAN9GLCNAC2 ALPHA-1,3-GLUCOSYLTRANSFERASE-RELATED"/>
    <property type="match status" value="1"/>
</dbReference>
<feature type="transmembrane region" description="Helical" evidence="10">
    <location>
        <begin position="553"/>
        <end position="574"/>
    </location>
</feature>
<feature type="transmembrane region" description="Helical" evidence="10">
    <location>
        <begin position="594"/>
        <end position="618"/>
    </location>
</feature>
<evidence type="ECO:0000256" key="9">
    <source>
        <dbReference type="ARBA" id="ARBA00023136"/>
    </source>
</evidence>
<reference evidence="12 13" key="2">
    <citation type="journal article" date="2022" name="Mol. Biol. Evol.">
        <title>Comparative Genomics Reveals Insights into the Divergent Evolution of Astigmatic Mites and Household Pest Adaptations.</title>
        <authorList>
            <person name="Xiong Q."/>
            <person name="Wan A.T."/>
            <person name="Liu X."/>
            <person name="Fung C.S."/>
            <person name="Xiao X."/>
            <person name="Malainual N."/>
            <person name="Hou J."/>
            <person name="Wang L."/>
            <person name="Wang M."/>
            <person name="Yang K.Y."/>
            <person name="Cui Y."/>
            <person name="Leung E.L."/>
            <person name="Nong W."/>
            <person name="Shin S.K."/>
            <person name="Au S.W."/>
            <person name="Jeong K.Y."/>
            <person name="Chew F.T."/>
            <person name="Hui J.H."/>
            <person name="Leung T.F."/>
            <person name="Tungtrongchitr A."/>
            <person name="Zhong N."/>
            <person name="Liu Z."/>
            <person name="Tsui S.K."/>
        </authorList>
    </citation>
    <scope>NUCLEOTIDE SEQUENCE [LARGE SCALE GENOMIC DNA]</scope>
    <source>
        <strain evidence="12">Derp</strain>
    </source>
</reference>
<feature type="transmembrane region" description="Helical" evidence="10">
    <location>
        <begin position="481"/>
        <end position="499"/>
    </location>
</feature>
<evidence type="ECO:0000256" key="2">
    <source>
        <dbReference type="ARBA" id="ARBA00004922"/>
    </source>
</evidence>
<evidence type="ECO:0000256" key="1">
    <source>
        <dbReference type="ARBA" id="ARBA00004477"/>
    </source>
</evidence>
<feature type="transmembrane region" description="Helical" evidence="10">
    <location>
        <begin position="273"/>
        <end position="294"/>
    </location>
</feature>
<protein>
    <recommendedName>
        <fullName evidence="10">Alpha-1,3-glucosyltransferase</fullName>
        <ecNumber evidence="10">2.4.1.-</ecNumber>
    </recommendedName>
</protein>
<feature type="transmembrane region" description="Helical" evidence="10">
    <location>
        <begin position="131"/>
        <end position="151"/>
    </location>
</feature>
<evidence type="ECO:0000256" key="4">
    <source>
        <dbReference type="ARBA" id="ARBA00022676"/>
    </source>
</evidence>
<feature type="transmembrane region" description="Helical" evidence="10">
    <location>
        <begin position="36"/>
        <end position="59"/>
    </location>
</feature>
<feature type="transmembrane region" description="Helical" evidence="10">
    <location>
        <begin position="356"/>
        <end position="382"/>
    </location>
</feature>
<organism evidence="12 13">
    <name type="scientific">Dermatophagoides pteronyssinus</name>
    <name type="common">European house dust mite</name>
    <dbReference type="NCBI Taxonomy" id="6956"/>
    <lineage>
        <taxon>Eukaryota</taxon>
        <taxon>Metazoa</taxon>
        <taxon>Ecdysozoa</taxon>
        <taxon>Arthropoda</taxon>
        <taxon>Chelicerata</taxon>
        <taxon>Arachnida</taxon>
        <taxon>Acari</taxon>
        <taxon>Acariformes</taxon>
        <taxon>Sarcoptiformes</taxon>
        <taxon>Astigmata</taxon>
        <taxon>Psoroptidia</taxon>
        <taxon>Analgoidea</taxon>
        <taxon>Pyroglyphidae</taxon>
        <taxon>Dermatophagoidinae</taxon>
        <taxon>Dermatophagoides</taxon>
    </lineage>
</organism>
<dbReference type="InterPro" id="IPR004856">
    <property type="entry name" value="Glyco_trans_ALG6/ALG8"/>
</dbReference>
<accession>A0ABQ8J0G5</accession>
<dbReference type="GO" id="GO:0016740">
    <property type="term" value="F:transferase activity"/>
    <property type="evidence" value="ECO:0007669"/>
    <property type="project" value="UniProtKB-KW"/>
</dbReference>
<feature type="transmembrane region" description="Helical" evidence="10">
    <location>
        <begin position="446"/>
        <end position="469"/>
    </location>
</feature>
<comment type="subcellular location">
    <subcellularLocation>
        <location evidence="1 10">Endoplasmic reticulum membrane</location>
        <topology evidence="1 10">Multi-pass membrane protein</topology>
    </subcellularLocation>
</comment>
<feature type="compositionally biased region" description="Polar residues" evidence="11">
    <location>
        <begin position="1"/>
        <end position="16"/>
    </location>
</feature>
<comment type="similarity">
    <text evidence="3 10">Belongs to the ALG6/ALG8 glucosyltransferase family.</text>
</comment>
<evidence type="ECO:0000256" key="5">
    <source>
        <dbReference type="ARBA" id="ARBA00022679"/>
    </source>
</evidence>
<dbReference type="EMBL" id="NJHN03000095">
    <property type="protein sequence ID" value="KAH9416056.1"/>
    <property type="molecule type" value="Genomic_DNA"/>
</dbReference>
<keyword evidence="8 10" id="KW-1133">Transmembrane helix</keyword>
<dbReference type="Proteomes" id="UP000887458">
    <property type="component" value="Unassembled WGS sequence"/>
</dbReference>
<feature type="transmembrane region" description="Helical" evidence="10">
    <location>
        <begin position="174"/>
        <end position="196"/>
    </location>
</feature>
<keyword evidence="4 10" id="KW-0328">Glycosyltransferase</keyword>
<evidence type="ECO:0000256" key="8">
    <source>
        <dbReference type="ARBA" id="ARBA00022989"/>
    </source>
</evidence>
<feature type="transmembrane region" description="Helical" evidence="10">
    <location>
        <begin position="93"/>
        <end position="111"/>
    </location>
</feature>
<proteinExistence type="inferred from homology"/>
<evidence type="ECO:0000313" key="13">
    <source>
        <dbReference type="Proteomes" id="UP000887458"/>
    </source>
</evidence>
<feature type="transmembrane region" description="Helical" evidence="10">
    <location>
        <begin position="203"/>
        <end position="223"/>
    </location>
</feature>
<evidence type="ECO:0000256" key="11">
    <source>
        <dbReference type="SAM" id="MobiDB-lite"/>
    </source>
</evidence>
<feature type="transmembrane region" description="Helical" evidence="10">
    <location>
        <begin position="229"/>
        <end position="253"/>
    </location>
</feature>
<keyword evidence="9 10" id="KW-0472">Membrane</keyword>
<keyword evidence="13" id="KW-1185">Reference proteome</keyword>
<evidence type="ECO:0000256" key="6">
    <source>
        <dbReference type="ARBA" id="ARBA00022692"/>
    </source>
</evidence>
<comment type="caution">
    <text evidence="12">The sequence shown here is derived from an EMBL/GenBank/DDBJ whole genome shotgun (WGS) entry which is preliminary data.</text>
</comment>
<reference evidence="12 13" key="1">
    <citation type="journal article" date="2018" name="J. Allergy Clin. Immunol.">
        <title>High-quality assembly of Dermatophagoides pteronyssinus genome and transcriptome reveals a wide range of novel allergens.</title>
        <authorList>
            <person name="Liu X.Y."/>
            <person name="Yang K.Y."/>
            <person name="Wang M.Q."/>
            <person name="Kwok J.S."/>
            <person name="Zeng X."/>
            <person name="Yang Z."/>
            <person name="Xiao X.J."/>
            <person name="Lau C.P."/>
            <person name="Li Y."/>
            <person name="Huang Z.M."/>
            <person name="Ba J.G."/>
            <person name="Yim A.K."/>
            <person name="Ouyang C.Y."/>
            <person name="Ngai S.M."/>
            <person name="Chan T.F."/>
            <person name="Leung E.L."/>
            <person name="Liu L."/>
            <person name="Liu Z.G."/>
            <person name="Tsui S.K."/>
        </authorList>
    </citation>
    <scope>NUCLEOTIDE SEQUENCE [LARGE SCALE GENOMIC DNA]</scope>
    <source>
        <strain evidence="12">Derp</strain>
    </source>
</reference>
<sequence length="620" mass="73221">MTATDLRNPRSSSMTTGDGGNNKPGQKMSAYDSETIWSMFFSITIIVTCIKFLLIPSYYSTDLEVHRNWMAITYNKPLSEWYTENTSKWTLDYPPFFAYFEYILAYFAQFFDKNMLQIRQDSYMSPETLFYMRLTVIVSDLVYYYGVYQWIQLMYHRQRNVFVSVPVIRQRSNYFLSSTSFTHIMLFLFNIGHIIVDNIHFQYNGFLNGLLLISMANICNRQIYWGSFWFAILLNFKHIYLYMAPGYLIYLFVEYCLIRNSRGLITWKINLNVLLRLATIVIGVFIISFLPFILNGQFLNLLNRLFPFQRGLSHAYWAPNFWSLYNGYDLIMARFYRTTDRQSPYTGGLVQQTEHLILPTITPTITLILIVFILIIIAVSYIHQQQRQQQKNINRIKSRSTSNQNSHSNYPSEIRFLHLILLSSLTFFEFGYHVHEKSILLVVPTILPLIFVNIDYAQIFLLLSMAGYYSLYPLLFKNAESLLKLLLMAIHLLISFGTLNNRYRIIKRWLLDKYSTTTTTDHNDDNDDDDDNELMKEIHNEFRQNPPFSFLKLPLLNVLESLYILGFLIIHLIYTFGPYLLPELLGQRFQFLPLLLISIYCSIGILYCYNWLFTMFLFTS</sequence>
<evidence type="ECO:0000313" key="12">
    <source>
        <dbReference type="EMBL" id="KAH9416056.1"/>
    </source>
</evidence>
<evidence type="ECO:0000256" key="10">
    <source>
        <dbReference type="RuleBase" id="RU363110"/>
    </source>
</evidence>
<comment type="pathway">
    <text evidence="2 10">Protein modification; protein glycosylation.</text>
</comment>
<evidence type="ECO:0000256" key="7">
    <source>
        <dbReference type="ARBA" id="ARBA00022824"/>
    </source>
</evidence>
<feature type="region of interest" description="Disordered" evidence="11">
    <location>
        <begin position="1"/>
        <end position="25"/>
    </location>
</feature>
<gene>
    <name evidence="12" type="primary">ALG8</name>
    <name evidence="12" type="ORF">DERP_000552</name>
</gene>
<dbReference type="EC" id="2.4.1.-" evidence="10"/>